<feature type="compositionally biased region" description="Polar residues" evidence="8">
    <location>
        <begin position="873"/>
        <end position="886"/>
    </location>
</feature>
<dbReference type="SUPFAM" id="SSF57997">
    <property type="entry name" value="Tropomyosin"/>
    <property type="match status" value="2"/>
</dbReference>
<sequence length="2492" mass="283670">METIELTPELVFERVSEYGSPPASMLSYNSGAGRSSLSGSGSSRRQTDTLSSPRSDPTSPRKRGVSPLLSDVGSAASSRNPSTETAGTKLRHDRGYYSLGSGIAKALKKAQQSKASDYGVAISIKGIKGHPFVILEDKEKHRHMVPAPDPPDSASDSSVDKKLPNGHISEPDEPLPKAPPRRAGTLSKDWKSKSNDKQPSSTKPDGGRHSLKDREPFKRLSNGPSTSEKLVKPSDVKAQQKALNPPSSPSMHMRSPRSRTAHEKGLKGPVATRSRSLSPNRALANSKANRSRSMSPPRKGGRGKRVDNNSVQPVSNLIGFFETGQPDSPPVAKPQTRPGRHTQRPRYEKPPNRSSLPSSFDRRPRIDSKEVEVTPSSKKPNLTVTTATAPTKSGSAPAGRYFAITSPAKTSPTKSPFSSNTTPKIVPLKPAEDPSRLSSSTSSSETGLSTDEGTLNIMSDDSRTFGDRPNNWINNLRHSTPQPWQSSQPKSHTTRGVASEALTKPSSISTLPKGFRQVRPIITRSNQRHSNKKPSNYLQPVNSAYVTERTKPSWKKTAERALAKERSIIPIQAKHSETSPKKQKQSLHPILARKQWLTIVSNFNINGIDLKPKEAIKRRWQNAAAETLAREETVVPVAISRDTSMDIPDISDINGTSSLPVSEVTKEDKIIPEVATSPRLLFSSVKGEGKKSGSALIDLVLRMSDDRKKPVAKPTGKVPLVSHLSLDYKKTVNKTKPEKYTAPKKTHFREIVEELVVPERVEKREPPTAKDVTSADATSKAPADTKEKDSLDVPKTVVSKAKIVGPSHQLLKKTRKRRNAQRISTSDQKAYSGSEWSESEYSDADSLGAPLHITDDEMEEEKAAREESETPSRQEVMSPVSTTSTGDSKKSHKRTSSIVFGKISSQDVSKKHQEENDGSSAPSVAELQQHIAQLRGTVRELQATADSNLDNFELLKKLQQKLDAVERENEKLEDEITEGRKILKELEKKLDAAHDEIQAQRQNERRDRIIKQQQAQELSDLRAELSDLGDELEKAKSSSKESKSDEAELTEELERLQRDYDRLLNEQNERDGLLAKRENELVALKKALRDESDAHDEEVEMMRKMHDDLLARLRDELENLRQESVSAVEARPILEEQVSALKEELARLQDLREQETSSSDDEQSSSSKHRAQEEIGRNKKILRKLQEELKAEQTKSANLQHEVNSLQRKLNHASDNSYHTDRIEKLQQELSDVKQEKKMLEGSLASLELQKSTLKNQMQEARQEREDGEREIRTLESDVSRLKGRIQELENETERLKKELNRTRRHLEAQVCDLEHQLTESDRKLSELQAQKANLETSLSEAKVVTPPQSLHDLEQQKLALERALAEQSEMAARYKVEIEELTEELRRMSTASSSDGTNETIHHLEEFKRNAAQELDSLRADVEAKAKALRESDRTNNKLQEELRRMDLELEEELKEREATVAEYKQVERNLHELEARIAGTNREREERLREIEKLQGMLSITEDNKLNLEEKLEAFEDEKREMNRRIHELQEDVKDKEMEIDELKYRVNTAESSPADESRLSELEHECKMAEMQISGLKQALEAKHAEFEDSEDAKKKLEDKLKDSDIKYEDAIKRLRDVEKKRRLAAKEAEDLTIALTGKVAALDEAQRKLRRLDNQMSDMEEAATLATSIRLELDKAKRNHVQELKRVQDELKEANSNLNSTERMVSTLEQELRDYESRYEHAAAESMELERQRRMAANQAVEAQNEARDRARGLARAEERLRKAEEDLTEAEERYENLTNQLRESERRRKDAEVTCSDVTSRLDVKERELDAANKLIKKLNGEMNNASHVSDEARRALVDLEESRKDANEEANLLRSELEDLRRRLQEEEEKVELLRRRLEETDGALRHEHNKANQAEHARDKVTQELNQSRAELAERINALQQTHDSIVDMKHKLTDYEASRNQTSSNLSDAEVDKKEAIDTLQRLTDELHDTRRELRKTEDALAEAEQQFQSTREQVEELQEDLESERRKNKLLKKEVEQLKDQIDDQNQEKKKTEDKKEALENQVSLLQDELKQRADWSDKKVSEMKDEIKKLEKDLKRAEEELERSEMEKDRLEDKLSKIETDGVEEQKENDAALRKEMQQLRDTLDDRTQQVYAAEDTIYRQKEVIEELTSLQQTAEKSSLEQMEAYMGESDKQFEQLKSLLQERSEQLKKTQGQSEALEKEVEALTCDLERATSDAQRTRSLHQEEQRKLEEVDELLVELRKKLKEEQRENDELRKEISSSQRRPSDSSSDAGSSKHLEELEELQSKFQEAEEEKEEAMHKLNVLMDQIGQLHSELEMKKSQVEVLQSDMSKQKKEIGRLNEALESRLPDGEQSSVEALQEKIAMLEEKLQQEANELNAIDTHHRKTEMKLREVLEQAEIETNKANNEKEMMGIRAKSLKQQLSEAEQKLAAVDAEKRQLAEMLQEEKEANFELRKTIHLRLPNSNAKAPPPPPSGNLFTSV</sequence>
<feature type="compositionally biased region" description="Polar residues" evidence="8">
    <location>
        <begin position="48"/>
        <end position="58"/>
    </location>
</feature>
<evidence type="ECO:0000256" key="3">
    <source>
        <dbReference type="ARBA" id="ARBA00022490"/>
    </source>
</evidence>
<dbReference type="Gene3D" id="1.10.287.1490">
    <property type="match status" value="1"/>
</dbReference>
<dbReference type="GO" id="GO:0005923">
    <property type="term" value="C:bicellular tight junction"/>
    <property type="evidence" value="ECO:0007669"/>
    <property type="project" value="TreeGrafter"/>
</dbReference>
<protein>
    <submittedName>
        <fullName evidence="10">ELKS/Rab6-interacting/CAST family member 1-like</fullName>
    </submittedName>
</protein>
<accession>A0A6F9DBE9</accession>
<dbReference type="EMBL" id="LR784912">
    <property type="protein sequence ID" value="CAB3243204.1"/>
    <property type="molecule type" value="mRNA"/>
</dbReference>
<evidence type="ECO:0000256" key="2">
    <source>
        <dbReference type="ARBA" id="ARBA00022433"/>
    </source>
</evidence>
<feature type="compositionally biased region" description="Basic and acidic residues" evidence="8">
    <location>
        <begin position="2255"/>
        <end position="2268"/>
    </location>
</feature>
<feature type="region of interest" description="Disordered" evidence="8">
    <location>
        <begin position="2087"/>
        <end position="2120"/>
    </location>
</feature>
<feature type="compositionally biased region" description="Basic and acidic residues" evidence="8">
    <location>
        <begin position="861"/>
        <end position="872"/>
    </location>
</feature>
<feature type="compositionally biased region" description="Basic residues" evidence="8">
    <location>
        <begin position="810"/>
        <end position="820"/>
    </location>
</feature>
<feature type="compositionally biased region" description="Basic and acidic residues" evidence="8">
    <location>
        <begin position="783"/>
        <end position="792"/>
    </location>
</feature>
<feature type="region of interest" description="Disordered" evidence="8">
    <location>
        <begin position="994"/>
        <end position="1013"/>
    </location>
</feature>
<feature type="compositionally biased region" description="Low complexity" evidence="8">
    <location>
        <begin position="30"/>
        <end position="44"/>
    </location>
</feature>
<keyword evidence="4" id="KW-0175">Coiled coil</keyword>
<keyword evidence="6" id="KW-0505">Motor protein</keyword>
<feature type="region of interest" description="Disordered" evidence="8">
    <location>
        <begin position="1149"/>
        <end position="1179"/>
    </location>
</feature>
<feature type="compositionally biased region" description="Polar residues" evidence="8">
    <location>
        <begin position="374"/>
        <end position="394"/>
    </location>
</feature>
<feature type="region of interest" description="Disordered" evidence="8">
    <location>
        <begin position="2221"/>
        <end position="2240"/>
    </location>
</feature>
<feature type="domain" description="Myosin tail" evidence="9">
    <location>
        <begin position="955"/>
        <end position="1213"/>
    </location>
</feature>
<feature type="region of interest" description="Disordered" evidence="8">
    <location>
        <begin position="18"/>
        <end position="94"/>
    </location>
</feature>
<evidence type="ECO:0000256" key="6">
    <source>
        <dbReference type="ARBA" id="ARBA00023175"/>
    </source>
</evidence>
<reference evidence="10" key="1">
    <citation type="submission" date="2020-04" db="EMBL/GenBank/DDBJ databases">
        <authorList>
            <person name="Neveu A P."/>
        </authorList>
    </citation>
    <scope>NUCLEOTIDE SEQUENCE</scope>
    <source>
        <tissue evidence="10">Whole embryo</tissue>
    </source>
</reference>
<evidence type="ECO:0000256" key="5">
    <source>
        <dbReference type="ARBA" id="ARBA00023123"/>
    </source>
</evidence>
<feature type="region of interest" description="Disordered" evidence="8">
    <location>
        <begin position="2255"/>
        <end position="2308"/>
    </location>
</feature>
<feature type="region of interest" description="Disordered" evidence="8">
    <location>
        <begin position="1021"/>
        <end position="1052"/>
    </location>
</feature>
<feature type="compositionally biased region" description="Low complexity" evidence="8">
    <location>
        <begin position="2269"/>
        <end position="2283"/>
    </location>
</feature>
<proteinExistence type="evidence at transcript level"/>
<feature type="region of interest" description="Disordered" evidence="8">
    <location>
        <begin position="135"/>
        <end position="541"/>
    </location>
</feature>
<feature type="compositionally biased region" description="Low complexity" evidence="8">
    <location>
        <begin position="436"/>
        <end position="454"/>
    </location>
</feature>
<keyword evidence="5" id="KW-0518">Myosin</keyword>
<feature type="compositionally biased region" description="Polar residues" evidence="8">
    <location>
        <begin position="407"/>
        <end position="423"/>
    </location>
</feature>
<evidence type="ECO:0000256" key="7">
    <source>
        <dbReference type="ARBA" id="ARBA00023179"/>
    </source>
</evidence>
<evidence type="ECO:0000259" key="9">
    <source>
        <dbReference type="Pfam" id="PF01576"/>
    </source>
</evidence>
<feature type="region of interest" description="Disordered" evidence="8">
    <location>
        <begin position="2472"/>
        <end position="2492"/>
    </location>
</feature>
<keyword evidence="7" id="KW-0514">Muscle protein</keyword>
<dbReference type="GO" id="GO:0016459">
    <property type="term" value="C:myosin complex"/>
    <property type="evidence" value="ECO:0007669"/>
    <property type="project" value="InterPro"/>
</dbReference>
<feature type="region of interest" description="Disordered" evidence="8">
    <location>
        <begin position="759"/>
        <end position="927"/>
    </location>
</feature>
<feature type="compositionally biased region" description="Basic and acidic residues" evidence="8">
    <location>
        <begin position="360"/>
        <end position="372"/>
    </location>
</feature>
<comment type="subcellular location">
    <subcellularLocation>
        <location evidence="1">Cytoplasm</location>
        <location evidence="1">Myofibril</location>
    </subcellularLocation>
</comment>
<dbReference type="PANTHER" id="PTHR46349">
    <property type="entry name" value="CINGULIN-LIKE PROTEIN 1-RELATED"/>
    <property type="match status" value="1"/>
</dbReference>
<feature type="compositionally biased region" description="Polar residues" evidence="8">
    <location>
        <begin position="471"/>
        <end position="496"/>
    </location>
</feature>
<keyword evidence="3" id="KW-0963">Cytoplasm</keyword>
<feature type="compositionally biased region" description="Basic and acidic residues" evidence="8">
    <location>
        <begin position="205"/>
        <end position="218"/>
    </location>
</feature>
<evidence type="ECO:0000313" key="10">
    <source>
        <dbReference type="EMBL" id="CAB3243204.1"/>
    </source>
</evidence>
<dbReference type="InterPro" id="IPR002928">
    <property type="entry name" value="Myosin_tail"/>
</dbReference>
<keyword evidence="2" id="KW-0787">Thick filament</keyword>
<evidence type="ECO:0000256" key="8">
    <source>
        <dbReference type="SAM" id="MobiDB-lite"/>
    </source>
</evidence>
<feature type="compositionally biased region" description="Polar residues" evidence="8">
    <location>
        <begin position="75"/>
        <end position="86"/>
    </location>
</feature>
<name>A0A6F9DBE9_9ASCI</name>
<gene>
    <name evidence="10" type="primary">Erc1-001</name>
</gene>
<feature type="compositionally biased region" description="Basic and acidic residues" evidence="8">
    <location>
        <begin position="759"/>
        <end position="768"/>
    </location>
</feature>
<evidence type="ECO:0000256" key="1">
    <source>
        <dbReference type="ARBA" id="ARBA00004657"/>
    </source>
</evidence>
<dbReference type="Pfam" id="PF01576">
    <property type="entry name" value="Myosin_tail_1"/>
    <property type="match status" value="1"/>
</dbReference>
<feature type="compositionally biased region" description="Basic and acidic residues" evidence="8">
    <location>
        <begin position="994"/>
        <end position="1010"/>
    </location>
</feature>
<evidence type="ECO:0000256" key="4">
    <source>
        <dbReference type="ARBA" id="ARBA00023054"/>
    </source>
</evidence>
<dbReference type="PANTHER" id="PTHR46349:SF6">
    <property type="entry name" value="MYOSIN-6-LIKE"/>
    <property type="match status" value="1"/>
</dbReference>
<organism evidence="10">
    <name type="scientific">Phallusia mammillata</name>
    <dbReference type="NCBI Taxonomy" id="59560"/>
    <lineage>
        <taxon>Eukaryota</taxon>
        <taxon>Metazoa</taxon>
        <taxon>Chordata</taxon>
        <taxon>Tunicata</taxon>
        <taxon>Ascidiacea</taxon>
        <taxon>Phlebobranchia</taxon>
        <taxon>Ascidiidae</taxon>
        <taxon>Phallusia</taxon>
    </lineage>
</organism>
<feature type="region of interest" description="Disordered" evidence="8">
    <location>
        <begin position="1987"/>
        <end position="2014"/>
    </location>
</feature>